<feature type="transmembrane region" description="Helical" evidence="1">
    <location>
        <begin position="280"/>
        <end position="298"/>
    </location>
</feature>
<feature type="transmembrane region" description="Helical" evidence="1">
    <location>
        <begin position="256"/>
        <end position="274"/>
    </location>
</feature>
<dbReference type="PANTHER" id="PTHR38434">
    <property type="entry name" value="BLL2549 PROTEIN"/>
    <property type="match status" value="1"/>
</dbReference>
<evidence type="ECO:0000313" key="3">
    <source>
        <dbReference type="Proteomes" id="UP000245133"/>
    </source>
</evidence>
<sequence>MEEPEPKEKKVYMEFGQSILSKAMAKKPLSLSEIQSRVEDLQKELDELKLSLREHTSPEKAKVAEKNIRLATESIIEPTRAPEPNFLLQKWEAFIGENLFIKLGLATILLGAIWFINLAFEEYWINESVRIWLGIISGIGMVLYGLKITNSWPLIGPSLIGTGISFIFVSYFLGYELYDLYTSKETFAGLLLLNLFSVSLSFFLRKEAIFGLGLFGTFLVPILLSTGENSYFFLFSYLLLWNLLFVWLSQKTKWQITPLLLLLGNHLVYTAWAWDRLVDSNFWIPLVFQTSIFFLYLYKEFSIPNFKSERQSVFSFATTGLNLVFAYLQAYYISHLFYPNFQTVHLLFLLVAFLVGYLYSFQKNSIQIKTDLIFNGNLILFFLLVLATLSLNFEDRVLSIILLAFAGVLSLFGSRMDLASAKIVALVFWLYHITHLVFAHPYPSSTAIIILNVDFFLFLATSGLLYYLHIRLQQEDPLKTLFLYASIPILVIGSFFQVYDFIPSPYKTLAYTSIISGYGLIFTFYSFINYDARLRKIGLFFLSLVILKLYLYDFWNMGTIARIFAGFGLGLSLVLAGIFYNRSKKKLEKQ</sequence>
<feature type="transmembrane region" description="Helical" evidence="1">
    <location>
        <begin position="129"/>
        <end position="146"/>
    </location>
</feature>
<keyword evidence="1" id="KW-1133">Transmembrane helix</keyword>
<accession>A0A2P2DVP7</accession>
<feature type="transmembrane region" description="Helical" evidence="1">
    <location>
        <begin position="561"/>
        <end position="580"/>
    </location>
</feature>
<feature type="transmembrane region" description="Helical" evidence="1">
    <location>
        <begin position="508"/>
        <end position="528"/>
    </location>
</feature>
<feature type="transmembrane region" description="Helical" evidence="1">
    <location>
        <begin position="186"/>
        <end position="204"/>
    </location>
</feature>
<feature type="transmembrane region" description="Helical" evidence="1">
    <location>
        <begin position="397"/>
        <end position="416"/>
    </location>
</feature>
<feature type="transmembrane region" description="Helical" evidence="1">
    <location>
        <begin position="153"/>
        <end position="174"/>
    </location>
</feature>
<evidence type="ECO:0000256" key="1">
    <source>
        <dbReference type="SAM" id="Phobius"/>
    </source>
</evidence>
<dbReference type="AlphaFoldDB" id="A0A2P2DVP7"/>
<name>A0A2P2DVP7_9LEPT</name>
<proteinExistence type="predicted"/>
<dbReference type="InterPro" id="IPR019286">
    <property type="entry name" value="DUF2339_TM"/>
</dbReference>
<feature type="transmembrane region" description="Helical" evidence="1">
    <location>
        <begin position="319"/>
        <end position="338"/>
    </location>
</feature>
<feature type="transmembrane region" description="Helical" evidence="1">
    <location>
        <begin position="209"/>
        <end position="225"/>
    </location>
</feature>
<feature type="transmembrane region" description="Helical" evidence="1">
    <location>
        <begin position="481"/>
        <end position="502"/>
    </location>
</feature>
<dbReference type="EMBL" id="BFBB01000002">
    <property type="protein sequence ID" value="GBF48703.1"/>
    <property type="molecule type" value="Genomic_DNA"/>
</dbReference>
<gene>
    <name evidence="2" type="ORF">LPTSP4_02030</name>
</gene>
<feature type="transmembrane region" description="Helical" evidence="1">
    <location>
        <begin position="99"/>
        <end position="117"/>
    </location>
</feature>
<reference evidence="2 3" key="1">
    <citation type="submission" date="2018-02" db="EMBL/GenBank/DDBJ databases">
        <title>Novel Leptospira species isolated from soil and water in Japan.</title>
        <authorList>
            <person name="Nakao R."/>
            <person name="Masuzawa T."/>
        </authorList>
    </citation>
    <scope>NUCLEOTIDE SEQUENCE [LARGE SCALE GENOMIC DNA]</scope>
    <source>
        <strain evidence="2 3">YH101</strain>
    </source>
</reference>
<feature type="transmembrane region" description="Helical" evidence="1">
    <location>
        <begin position="448"/>
        <end position="469"/>
    </location>
</feature>
<organism evidence="2 3">
    <name type="scientific">Leptospira ryugenii</name>
    <dbReference type="NCBI Taxonomy" id="1917863"/>
    <lineage>
        <taxon>Bacteria</taxon>
        <taxon>Pseudomonadati</taxon>
        <taxon>Spirochaetota</taxon>
        <taxon>Spirochaetia</taxon>
        <taxon>Leptospirales</taxon>
        <taxon>Leptospiraceae</taxon>
        <taxon>Leptospira</taxon>
    </lineage>
</organism>
<feature type="transmembrane region" description="Helical" evidence="1">
    <location>
        <begin position="423"/>
        <end position="442"/>
    </location>
</feature>
<comment type="caution">
    <text evidence="2">The sequence shown here is derived from an EMBL/GenBank/DDBJ whole genome shotgun (WGS) entry which is preliminary data.</text>
</comment>
<dbReference type="Proteomes" id="UP000245133">
    <property type="component" value="Unassembled WGS sequence"/>
</dbReference>
<protein>
    <submittedName>
        <fullName evidence="2">Membrane protein</fullName>
    </submittedName>
</protein>
<keyword evidence="3" id="KW-1185">Reference proteome</keyword>
<keyword evidence="1" id="KW-0472">Membrane</keyword>
<dbReference type="Pfam" id="PF10101">
    <property type="entry name" value="DUF2339"/>
    <property type="match status" value="1"/>
</dbReference>
<feature type="transmembrane region" description="Helical" evidence="1">
    <location>
        <begin position="231"/>
        <end position="249"/>
    </location>
</feature>
<keyword evidence="1" id="KW-0812">Transmembrane</keyword>
<dbReference type="PANTHER" id="PTHR38434:SF1">
    <property type="entry name" value="BLL2549 PROTEIN"/>
    <property type="match status" value="1"/>
</dbReference>
<evidence type="ECO:0000313" key="2">
    <source>
        <dbReference type="EMBL" id="GBF48703.1"/>
    </source>
</evidence>
<feature type="transmembrane region" description="Helical" evidence="1">
    <location>
        <begin position="372"/>
        <end position="391"/>
    </location>
</feature>
<feature type="transmembrane region" description="Helical" evidence="1">
    <location>
        <begin position="537"/>
        <end position="555"/>
    </location>
</feature>
<feature type="transmembrane region" description="Helical" evidence="1">
    <location>
        <begin position="344"/>
        <end position="360"/>
    </location>
</feature>